<dbReference type="Proteomes" id="UP000509742">
    <property type="component" value="Chromosome"/>
</dbReference>
<evidence type="ECO:0000313" key="5">
    <source>
        <dbReference type="Proteomes" id="UP000317935"/>
    </source>
</evidence>
<dbReference type="InterPro" id="IPR032427">
    <property type="entry name" value="P22_portal"/>
</dbReference>
<dbReference type="Pfam" id="PF16510">
    <property type="entry name" value="P22_portal"/>
    <property type="match status" value="1"/>
</dbReference>
<dbReference type="Proteomes" id="UP000317935">
    <property type="component" value="Chromosome"/>
</dbReference>
<organism evidence="3 5">
    <name type="scientific">Helicobacter suis</name>
    <dbReference type="NCBI Taxonomy" id="104628"/>
    <lineage>
        <taxon>Bacteria</taxon>
        <taxon>Pseudomonadati</taxon>
        <taxon>Campylobacterota</taxon>
        <taxon>Epsilonproteobacteria</taxon>
        <taxon>Campylobacterales</taxon>
        <taxon>Helicobacteraceae</taxon>
        <taxon>Helicobacter</taxon>
    </lineage>
</organism>
<dbReference type="STRING" id="104628.GCA_001653055_01582"/>
<dbReference type="EMBL" id="AP019774">
    <property type="protein sequence ID" value="BCD70390.1"/>
    <property type="molecule type" value="Genomic_DNA"/>
</dbReference>
<evidence type="ECO:0000313" key="1">
    <source>
        <dbReference type="EMBL" id="BCD45679.1"/>
    </source>
</evidence>
<protein>
    <submittedName>
        <fullName evidence="3">Uncharacterized protein</fullName>
    </submittedName>
</protein>
<reference evidence="3 5" key="1">
    <citation type="submission" date="2019-06" db="EMBL/GenBank/DDBJ databases">
        <title>Complete genome sequence of Helicobacter suis SNTW101c.</title>
        <authorList>
            <person name="Rimbara E."/>
            <person name="Suzuki M."/>
            <person name="Matsui H."/>
            <person name="Nakamura M."/>
            <person name="Mori S."/>
            <person name="Shibayama K."/>
        </authorList>
    </citation>
    <scope>NUCLEOTIDE SEQUENCE [LARGE SCALE GENOMIC DNA]</scope>
    <source>
        <strain evidence="3 5">SNTW101c</strain>
    </source>
</reference>
<proteinExistence type="predicted"/>
<accession>A0A510HDK8</accession>
<dbReference type="EMBL" id="AP019774">
    <property type="protein sequence ID" value="BCD71041.1"/>
    <property type="molecule type" value="Genomic_DNA"/>
</dbReference>
<dbReference type="EMBL" id="AP023036">
    <property type="protein sequence ID" value="BCD45679.1"/>
    <property type="molecule type" value="Genomic_DNA"/>
</dbReference>
<evidence type="ECO:0000313" key="6">
    <source>
        <dbReference type="Proteomes" id="UP000509742"/>
    </source>
</evidence>
<name>A0A510HDK8_9HELI</name>
<evidence type="ECO:0000313" key="4">
    <source>
        <dbReference type="EMBL" id="BCD71041.1"/>
    </source>
</evidence>
<keyword evidence="6" id="KW-1185">Reference proteome</keyword>
<evidence type="ECO:0000313" key="3">
    <source>
        <dbReference type="EMBL" id="BCD70390.1"/>
    </source>
</evidence>
<reference evidence="1 6" key="2">
    <citation type="submission" date="2020-04" db="EMBL/GenBank/DDBJ databases">
        <title>Genomic analysis of gastric non-Helicobacter pylori Helicobacters isolated in Japan.</title>
        <authorList>
            <person name="Suzuki M."/>
            <person name="Rimbara E."/>
        </authorList>
    </citation>
    <scope>NUCLEOTIDE SEQUENCE [LARGE SCALE GENOMIC DNA]</scope>
    <source>
        <strain evidence="1 6">NHP19-0020</strain>
    </source>
</reference>
<dbReference type="EMBL" id="AP023036">
    <property type="protein sequence ID" value="BCD46710.1"/>
    <property type="molecule type" value="Genomic_DNA"/>
</dbReference>
<sequence length="266" mass="31141">MKSYTELEQDFRTDFNHAQTSIEEFKKAKAYYHGEQLPPDVLNIIEERGQTPIVENIYKMIINKILGYKISSIQEVRLTPRQEQDKPLADLLNDLLKYFSQKRNYDKEIIKRDRDLLMGGLGVIGLWTIGDSEGNIDIEIKAISPESFIIDYFSTDSNALDARRMHKMLVVDEESLKRLLPGVEVVYNYSHKERLAKIIESWYIEFEEASGELVWNRYIWGLEGGVYKVESKPFKNGLNPFVVAKYYVDQNNNYYGLFRDIKPMQE</sequence>
<evidence type="ECO:0000313" key="2">
    <source>
        <dbReference type="EMBL" id="BCD46710.1"/>
    </source>
</evidence>
<gene>
    <name evidence="1" type="ORF">NHP190020_07180</name>
    <name evidence="2" type="ORF">NHP190020_17490</name>
    <name evidence="3" type="ORF">SNTW_10350</name>
    <name evidence="4" type="ORF">SNTW_16860</name>
</gene>
<dbReference type="AlphaFoldDB" id="A0A510HDK8"/>